<gene>
    <name evidence="1" type="ORF">MRATA1EN22A_LOCUS13671</name>
</gene>
<name>A0AC59Z3Z9_RANTA</name>
<dbReference type="EMBL" id="OX596107">
    <property type="protein sequence ID" value="CAN0207727.1"/>
    <property type="molecule type" value="Genomic_DNA"/>
</dbReference>
<reference evidence="1" key="1">
    <citation type="submission" date="2023-05" db="EMBL/GenBank/DDBJ databases">
        <authorList>
            <consortium name="ELIXIR-Norway"/>
        </authorList>
    </citation>
    <scope>NUCLEOTIDE SEQUENCE</scope>
</reference>
<protein>
    <submittedName>
        <fullName evidence="1">Uncharacterized protein</fullName>
    </submittedName>
</protein>
<evidence type="ECO:0000313" key="1">
    <source>
        <dbReference type="EMBL" id="CAN0207727.1"/>
    </source>
</evidence>
<sequence length="220" mass="22502">MGRGHRALAGLPVASGAGRRGQFRPPRAPPAASTGKGLGLPPVPSATGPGPAPPPGRERAAASPGLSAFAAVGAPGTPGACFQPRPGPSPDGGGRSRAGGFRAETRVQPGRQGEEASGAWDQDPLVRCSQAQIPSRAGSKGKPKRGHVLERGGLAGLLPGRAHLAFPNKYTSSSRWECRCGPRLLPGTTTRSGDPKPVDDHSRTCADWWCAALPDVRVLS</sequence>
<organism evidence="1 2">
    <name type="scientific">Rangifer tarandus platyrhynchus</name>
    <name type="common">Svalbard reindeer</name>
    <dbReference type="NCBI Taxonomy" id="3082113"/>
    <lineage>
        <taxon>Eukaryota</taxon>
        <taxon>Metazoa</taxon>
        <taxon>Chordata</taxon>
        <taxon>Craniata</taxon>
        <taxon>Vertebrata</taxon>
        <taxon>Euteleostomi</taxon>
        <taxon>Mammalia</taxon>
        <taxon>Eutheria</taxon>
        <taxon>Laurasiatheria</taxon>
        <taxon>Artiodactyla</taxon>
        <taxon>Ruminantia</taxon>
        <taxon>Pecora</taxon>
        <taxon>Cervidae</taxon>
        <taxon>Odocoileinae</taxon>
        <taxon>Rangifer</taxon>
    </lineage>
</organism>
<evidence type="ECO:0000313" key="2">
    <source>
        <dbReference type="Proteomes" id="UP001162501"/>
    </source>
</evidence>
<dbReference type="Proteomes" id="UP001162501">
    <property type="component" value="Chromosome 23"/>
</dbReference>
<accession>A0AC59Z3Z9</accession>
<proteinExistence type="predicted"/>
<reference evidence="1" key="2">
    <citation type="submission" date="2025-03" db="EMBL/GenBank/DDBJ databases">
        <authorList>
            <consortium name="ELIXIR-Norway"/>
            <consortium name="Elixir Norway"/>
        </authorList>
    </citation>
    <scope>NUCLEOTIDE SEQUENCE</scope>
</reference>